<evidence type="ECO:0000313" key="11">
    <source>
        <dbReference type="Proteomes" id="UP000610760"/>
    </source>
</evidence>
<comment type="caution">
    <text evidence="10">The sequence shown here is derived from an EMBL/GenBank/DDBJ whole genome shotgun (WGS) entry which is preliminary data.</text>
</comment>
<dbReference type="Gene3D" id="3.20.20.140">
    <property type="entry name" value="Metal-dependent hydrolases"/>
    <property type="match status" value="1"/>
</dbReference>
<dbReference type="InterPro" id="IPR010140">
    <property type="entry name" value="Histidinol_P_phosphatase_HisJ"/>
</dbReference>
<organism evidence="10 11">
    <name type="scientific">Fumia xinanensis</name>
    <dbReference type="NCBI Taxonomy" id="2763659"/>
    <lineage>
        <taxon>Bacteria</taxon>
        <taxon>Bacillati</taxon>
        <taxon>Bacillota</taxon>
        <taxon>Clostridia</taxon>
        <taxon>Eubacteriales</taxon>
        <taxon>Oscillospiraceae</taxon>
        <taxon>Fumia</taxon>
    </lineage>
</organism>
<evidence type="ECO:0000256" key="6">
    <source>
        <dbReference type="ARBA" id="ARBA00023102"/>
    </source>
</evidence>
<evidence type="ECO:0000259" key="9">
    <source>
        <dbReference type="Pfam" id="PF02811"/>
    </source>
</evidence>
<reference evidence="10" key="1">
    <citation type="submission" date="2020-08" db="EMBL/GenBank/DDBJ databases">
        <title>Genome public.</title>
        <authorList>
            <person name="Liu C."/>
            <person name="Sun Q."/>
        </authorList>
    </citation>
    <scope>NUCLEOTIDE SEQUENCE</scope>
    <source>
        <strain evidence="10">NSJ-33</strain>
    </source>
</reference>
<evidence type="ECO:0000256" key="5">
    <source>
        <dbReference type="ARBA" id="ARBA00022801"/>
    </source>
</evidence>
<gene>
    <name evidence="10" type="ORF">H8710_09150</name>
</gene>
<comment type="pathway">
    <text evidence="1 8">Amino-acid biosynthesis; L-histidine biosynthesis; L-histidine from 5-phospho-alpha-D-ribose 1-diphosphate: step 8/9.</text>
</comment>
<keyword evidence="5 8" id="KW-0378">Hydrolase</keyword>
<dbReference type="PANTHER" id="PTHR21039">
    <property type="entry name" value="HISTIDINOL PHOSPHATASE-RELATED"/>
    <property type="match status" value="1"/>
</dbReference>
<dbReference type="RefSeq" id="WP_249295211.1">
    <property type="nucleotide sequence ID" value="NZ_JACRSV010000002.1"/>
</dbReference>
<dbReference type="AlphaFoldDB" id="A0A926I351"/>
<dbReference type="PANTHER" id="PTHR21039:SF0">
    <property type="entry name" value="HISTIDINOL-PHOSPHATASE"/>
    <property type="match status" value="1"/>
</dbReference>
<evidence type="ECO:0000256" key="8">
    <source>
        <dbReference type="RuleBase" id="RU366003"/>
    </source>
</evidence>
<keyword evidence="6 8" id="KW-0368">Histidine biosynthesis</keyword>
<evidence type="ECO:0000313" key="10">
    <source>
        <dbReference type="EMBL" id="MBC8560233.1"/>
    </source>
</evidence>
<evidence type="ECO:0000256" key="3">
    <source>
        <dbReference type="ARBA" id="ARBA00013085"/>
    </source>
</evidence>
<dbReference type="NCBIfam" id="TIGR01856">
    <property type="entry name" value="hisJ_fam"/>
    <property type="match status" value="1"/>
</dbReference>
<evidence type="ECO:0000256" key="2">
    <source>
        <dbReference type="ARBA" id="ARBA00009152"/>
    </source>
</evidence>
<dbReference type="SUPFAM" id="SSF89550">
    <property type="entry name" value="PHP domain-like"/>
    <property type="match status" value="1"/>
</dbReference>
<evidence type="ECO:0000256" key="1">
    <source>
        <dbReference type="ARBA" id="ARBA00004970"/>
    </source>
</evidence>
<dbReference type="GO" id="GO:0004401">
    <property type="term" value="F:histidinol-phosphatase activity"/>
    <property type="evidence" value="ECO:0007669"/>
    <property type="project" value="UniProtKB-UniRule"/>
</dbReference>
<accession>A0A926I351</accession>
<dbReference type="InterPro" id="IPR004013">
    <property type="entry name" value="PHP_dom"/>
</dbReference>
<keyword evidence="4 8" id="KW-0028">Amino-acid biosynthesis</keyword>
<keyword evidence="11" id="KW-1185">Reference proteome</keyword>
<sequence length="283" mass="31910">MNWIADYHMHTHHSPDSRSTIAEMAASARLRGLSEIAVTNHFEFFPSGNAQSSGNDPLALTNHGFTLENFEDYQEELHQFRECYPNAMPVRFGVEAGQPFEDPSYASELMDAFDFDFVLGSIHNLGHVDLYVADYTKQNLSWFCRTYLEALYRLADECDYDCLAHIDLIKRYAAFRGLKADLMDYADDLTAVLKRVIERGKGIELNTSGIRQDVGEMLPGLSVLELYKSLGGKMITVGSDAHNPHDVAADLEAGYQLLKQAGFSSVCSFENRKPIFHLIEDYN</sequence>
<dbReference type="Proteomes" id="UP000610760">
    <property type="component" value="Unassembled WGS sequence"/>
</dbReference>
<protein>
    <recommendedName>
        <fullName evidence="3 8">Histidinol-phosphatase</fullName>
        <shortName evidence="8">HolPase</shortName>
        <ecNumber evidence="3 8">3.1.3.15</ecNumber>
    </recommendedName>
</protein>
<feature type="domain" description="PHP" evidence="9">
    <location>
        <begin position="6"/>
        <end position="208"/>
    </location>
</feature>
<evidence type="ECO:0000256" key="4">
    <source>
        <dbReference type="ARBA" id="ARBA00022605"/>
    </source>
</evidence>
<comment type="similarity">
    <text evidence="2 8">Belongs to the PHP hydrolase family. HisK subfamily.</text>
</comment>
<dbReference type="EC" id="3.1.3.15" evidence="3 8"/>
<dbReference type="GO" id="GO:0005737">
    <property type="term" value="C:cytoplasm"/>
    <property type="evidence" value="ECO:0007669"/>
    <property type="project" value="TreeGrafter"/>
</dbReference>
<dbReference type="GO" id="GO:0000105">
    <property type="term" value="P:L-histidine biosynthetic process"/>
    <property type="evidence" value="ECO:0007669"/>
    <property type="project" value="UniProtKB-UniRule"/>
</dbReference>
<name>A0A926I351_9FIRM</name>
<evidence type="ECO:0000256" key="7">
    <source>
        <dbReference type="ARBA" id="ARBA00049158"/>
    </source>
</evidence>
<comment type="catalytic activity">
    <reaction evidence="7 8">
        <text>L-histidinol phosphate + H2O = L-histidinol + phosphate</text>
        <dbReference type="Rhea" id="RHEA:14465"/>
        <dbReference type="ChEBI" id="CHEBI:15377"/>
        <dbReference type="ChEBI" id="CHEBI:43474"/>
        <dbReference type="ChEBI" id="CHEBI:57699"/>
        <dbReference type="ChEBI" id="CHEBI:57980"/>
        <dbReference type="EC" id="3.1.3.15"/>
    </reaction>
</comment>
<proteinExistence type="inferred from homology"/>
<dbReference type="Pfam" id="PF02811">
    <property type="entry name" value="PHP"/>
    <property type="match status" value="1"/>
</dbReference>
<dbReference type="InterPro" id="IPR016195">
    <property type="entry name" value="Pol/histidinol_Pase-like"/>
</dbReference>
<dbReference type="EMBL" id="JACRSV010000002">
    <property type="protein sequence ID" value="MBC8560233.1"/>
    <property type="molecule type" value="Genomic_DNA"/>
</dbReference>